<evidence type="ECO:0000256" key="6">
    <source>
        <dbReference type="ARBA" id="ARBA00022617"/>
    </source>
</evidence>
<dbReference type="EMBL" id="GU097655">
    <property type="protein sequence ID" value="ACY09446.1"/>
    <property type="molecule type" value="Genomic_DNA"/>
</dbReference>
<dbReference type="GO" id="GO:0005743">
    <property type="term" value="C:mitochondrial inner membrane"/>
    <property type="evidence" value="ECO:0007669"/>
    <property type="project" value="UniProtKB-SubCell"/>
</dbReference>
<feature type="binding site" description="axial binding residue" evidence="18">
    <location>
        <position position="98"/>
    </location>
    <ligand>
        <name>heme b</name>
        <dbReference type="ChEBI" id="CHEBI:60344"/>
        <label>b566</label>
    </ligand>
    <ligandPart>
        <name>Fe</name>
        <dbReference type="ChEBI" id="CHEBI:18248"/>
    </ligandPart>
</feature>
<feature type="transmembrane region" description="Helical" evidence="19">
    <location>
        <begin position="179"/>
        <end position="200"/>
    </location>
</feature>
<proteinExistence type="inferred from homology"/>
<dbReference type="GO" id="GO:0016491">
    <property type="term" value="F:oxidoreductase activity"/>
    <property type="evidence" value="ECO:0007669"/>
    <property type="project" value="UniProtKB-UniRule"/>
</dbReference>
<dbReference type="PANTHER" id="PTHR19271:SF16">
    <property type="entry name" value="CYTOCHROME B"/>
    <property type="match status" value="1"/>
</dbReference>
<dbReference type="Pfam" id="PF00033">
    <property type="entry name" value="Cytochrome_B"/>
    <property type="match status" value="1"/>
</dbReference>
<evidence type="ECO:0000256" key="8">
    <source>
        <dbReference type="ARBA" id="ARBA00022692"/>
    </source>
</evidence>
<evidence type="ECO:0000256" key="15">
    <source>
        <dbReference type="ARBA" id="ARBA00023128"/>
    </source>
</evidence>
<feature type="transmembrane region" description="Helical" evidence="19">
    <location>
        <begin position="320"/>
        <end position="339"/>
    </location>
</feature>
<dbReference type="PROSITE" id="PS51003">
    <property type="entry name" value="CYTB_CTER"/>
    <property type="match status" value="1"/>
</dbReference>
<feature type="transmembrane region" description="Helical" evidence="19">
    <location>
        <begin position="111"/>
        <end position="134"/>
    </location>
</feature>
<keyword evidence="8 19" id="KW-0812">Transmembrane</keyword>
<keyword evidence="11 19" id="KW-0249">Electron transport</keyword>
<comment type="function">
    <text evidence="1 19">Component of the ubiquinol-cytochrome c reductase complex (complex III or cytochrome b-c1 complex) that is part of the mitochondrial respiratory chain. The b-c1 complex mediates electron transfer from ubiquinol to cytochrome c. Contributes to the generation of a proton gradient across the mitochondrial membrane that is then used for ATP synthesis.</text>
</comment>
<dbReference type="InterPro" id="IPR016174">
    <property type="entry name" value="Di-haem_cyt_TM"/>
</dbReference>
<protein>
    <recommendedName>
        <fullName evidence="4 19">Cytochrome b</fullName>
    </recommendedName>
</protein>
<name>D8WHC4_9HYME</name>
<accession>D8WHC4</accession>
<dbReference type="Gene3D" id="1.20.810.10">
    <property type="entry name" value="Cytochrome Bc1 Complex, Chain C"/>
    <property type="match status" value="1"/>
</dbReference>
<dbReference type="InterPro" id="IPR005798">
    <property type="entry name" value="Cyt_b/b6_C"/>
</dbReference>
<evidence type="ECO:0000256" key="4">
    <source>
        <dbReference type="ARBA" id="ARBA00013531"/>
    </source>
</evidence>
<dbReference type="InterPro" id="IPR027387">
    <property type="entry name" value="Cytb/b6-like_sf"/>
</dbReference>
<evidence type="ECO:0000256" key="7">
    <source>
        <dbReference type="ARBA" id="ARBA00022660"/>
    </source>
</evidence>
<keyword evidence="16 19" id="KW-0472">Membrane</keyword>
<feature type="domain" description="Cytochrome b/b6 C-terminal region profile" evidence="21">
    <location>
        <begin position="211"/>
        <end position="380"/>
    </location>
</feature>
<evidence type="ECO:0000256" key="11">
    <source>
        <dbReference type="ARBA" id="ARBA00022982"/>
    </source>
</evidence>
<comment type="similarity">
    <text evidence="19">Belongs to the cytochrome b family.</text>
</comment>
<keyword evidence="9 18" id="KW-0479">Metal-binding</keyword>
<dbReference type="GO" id="GO:0008121">
    <property type="term" value="F:quinol-cytochrome-c reductase activity"/>
    <property type="evidence" value="ECO:0007669"/>
    <property type="project" value="InterPro"/>
</dbReference>
<evidence type="ECO:0000256" key="3">
    <source>
        <dbReference type="ARBA" id="ARBA00011649"/>
    </source>
</evidence>
<dbReference type="InterPro" id="IPR005797">
    <property type="entry name" value="Cyt_b/b6_N"/>
</dbReference>
<dbReference type="GO" id="GO:0045275">
    <property type="term" value="C:respiratory chain complex III"/>
    <property type="evidence" value="ECO:0007669"/>
    <property type="project" value="InterPro"/>
</dbReference>
<comment type="cofactor">
    <cofactor evidence="19">
        <name>heme b</name>
        <dbReference type="ChEBI" id="CHEBI:60344"/>
    </cofactor>
    <text evidence="19">Binds 2 heme groups non-covalently.</text>
</comment>
<geneLocation type="mitochondrion" evidence="22"/>
<dbReference type="GO" id="GO:0006122">
    <property type="term" value="P:mitochondrial electron transport, ubiquinol to cytochrome c"/>
    <property type="evidence" value="ECO:0007669"/>
    <property type="project" value="TreeGrafter"/>
</dbReference>
<dbReference type="CDD" id="cd00284">
    <property type="entry name" value="Cytochrome_b_N"/>
    <property type="match status" value="1"/>
</dbReference>
<dbReference type="PANTHER" id="PTHR19271">
    <property type="entry name" value="CYTOCHROME B"/>
    <property type="match status" value="1"/>
</dbReference>
<keyword evidence="13 18" id="KW-0408">Iron</keyword>
<feature type="transmembrane region" description="Helical" evidence="19">
    <location>
        <begin position="78"/>
        <end position="99"/>
    </location>
</feature>
<keyword evidence="14" id="KW-0830">Ubiquinone</keyword>
<keyword evidence="10" id="KW-0999">Mitochondrion inner membrane</keyword>
<feature type="transmembrane region" description="Helical" evidence="19">
    <location>
        <begin position="288"/>
        <end position="308"/>
    </location>
</feature>
<dbReference type="GO" id="GO:0046872">
    <property type="term" value="F:metal ion binding"/>
    <property type="evidence" value="ECO:0007669"/>
    <property type="project" value="UniProtKB-UniRule"/>
</dbReference>
<evidence type="ECO:0000256" key="9">
    <source>
        <dbReference type="ARBA" id="ARBA00022723"/>
    </source>
</evidence>
<dbReference type="Pfam" id="PF00032">
    <property type="entry name" value="Cytochrom_B_C"/>
    <property type="match status" value="1"/>
</dbReference>
<feature type="binding site" description="axial binding residue" evidence="18">
    <location>
        <position position="183"/>
    </location>
    <ligand>
        <name>heme b</name>
        <dbReference type="ChEBI" id="CHEBI:60344"/>
        <label>b562</label>
    </ligand>
    <ligandPart>
        <name>Fe</name>
        <dbReference type="ChEBI" id="CHEBI:18248"/>
    </ligandPart>
</feature>
<evidence type="ECO:0000256" key="16">
    <source>
        <dbReference type="ARBA" id="ARBA00023136"/>
    </source>
</evidence>
<gene>
    <name evidence="22" type="primary">CYTB</name>
</gene>
<keyword evidence="15 19" id="KW-0496">Mitochondrion</keyword>
<dbReference type="InterPro" id="IPR048259">
    <property type="entry name" value="Cytochrome_b_N_euk/bac"/>
</dbReference>
<feature type="transmembrane region" description="Helical" evidence="19">
    <location>
        <begin position="230"/>
        <end position="251"/>
    </location>
</feature>
<sequence>MNKSILKSNKILEILDNSLIKLPSPVNISVWWNFGSLLGLCLLIQIISGLFLSMHYTAHIEYSFFSVVHIIQDVNNGWLMRLIHINGASFFFICVYMHIGRGLYYGSFKFVKTWMVGVLILLIMMGTAFLGYVLPWGQMSFWGATVITNLMSALPYVGSMFVEWLWGGFSINNATLNRFYTLHFLLPFILLMIVVIHLMFLHETGSNNPLGVSSDNYKIIFHNYYTYKDLLGFMYLIMLFMFIVYEMPYFLGDPENFIMANSLVTPIHIQPEWYFLFAYTILRSIPNKLSGVIALLMSILILLILPFLYKNMYFRGLSFYPFSQAYFWSFVNCVILLTWLGSQTVEQPFIELGMGATNYYFTFYICDYFNLILWDKFVKN</sequence>
<evidence type="ECO:0000256" key="19">
    <source>
        <dbReference type="RuleBase" id="RU362117"/>
    </source>
</evidence>
<evidence type="ECO:0000256" key="12">
    <source>
        <dbReference type="ARBA" id="ARBA00022989"/>
    </source>
</evidence>
<evidence type="ECO:0000259" key="20">
    <source>
        <dbReference type="PROSITE" id="PS51002"/>
    </source>
</evidence>
<feature type="transmembrane region" description="Helical" evidence="19">
    <location>
        <begin position="30"/>
        <end position="58"/>
    </location>
</feature>
<keyword evidence="5 19" id="KW-0813">Transport</keyword>
<keyword evidence="6 18" id="KW-0349">Heme</keyword>
<keyword evidence="7 19" id="KW-0679">Respiratory chain</keyword>
<evidence type="ECO:0000313" key="22">
    <source>
        <dbReference type="EMBL" id="ACY09446.1"/>
    </source>
</evidence>
<feature type="binding site" evidence="17">
    <location>
        <position position="202"/>
    </location>
    <ligand>
        <name>a ubiquinone</name>
        <dbReference type="ChEBI" id="CHEBI:16389"/>
    </ligand>
</feature>
<keyword evidence="12 19" id="KW-1133">Transmembrane helix</keyword>
<dbReference type="SUPFAM" id="SSF81648">
    <property type="entry name" value="a domain/subunit of cytochrome bc1 complex (Ubiquinol-cytochrome c reductase)"/>
    <property type="match status" value="1"/>
</dbReference>
<organism evidence="22">
    <name type="scientific">Diachasmimorpha longicaudata</name>
    <dbReference type="NCBI Taxonomy" id="58733"/>
    <lineage>
        <taxon>Eukaryota</taxon>
        <taxon>Metazoa</taxon>
        <taxon>Ecdysozoa</taxon>
        <taxon>Arthropoda</taxon>
        <taxon>Hexapoda</taxon>
        <taxon>Insecta</taxon>
        <taxon>Pterygota</taxon>
        <taxon>Neoptera</taxon>
        <taxon>Endopterygota</taxon>
        <taxon>Hymenoptera</taxon>
        <taxon>Apocrita</taxon>
        <taxon>Ichneumonoidea</taxon>
        <taxon>Braconidae</taxon>
        <taxon>Opiinae</taxon>
        <taxon>Diachasmimorpha</taxon>
    </lineage>
</organism>
<dbReference type="PIRSF" id="PIRSF038885">
    <property type="entry name" value="COB"/>
    <property type="match status" value="1"/>
</dbReference>
<dbReference type="SUPFAM" id="SSF81342">
    <property type="entry name" value="Transmembrane di-heme cytochromes"/>
    <property type="match status" value="1"/>
</dbReference>
<dbReference type="InterPro" id="IPR036150">
    <property type="entry name" value="Cyt_b/b6_C_sf"/>
</dbReference>
<evidence type="ECO:0000259" key="21">
    <source>
        <dbReference type="PROSITE" id="PS51003"/>
    </source>
</evidence>
<feature type="transmembrane region" description="Helical" evidence="19">
    <location>
        <begin position="140"/>
        <end position="167"/>
    </location>
</feature>
<evidence type="ECO:0000256" key="13">
    <source>
        <dbReference type="ARBA" id="ARBA00023004"/>
    </source>
</evidence>
<evidence type="ECO:0000256" key="14">
    <source>
        <dbReference type="ARBA" id="ARBA00023075"/>
    </source>
</evidence>
<comment type="cofactor">
    <cofactor evidence="18">
        <name>heme</name>
        <dbReference type="ChEBI" id="CHEBI:30413"/>
    </cofactor>
    <text evidence="18">Binds 2 heme groups non-covalently.</text>
</comment>
<evidence type="ECO:0000256" key="17">
    <source>
        <dbReference type="PIRSR" id="PIRSR038885-1"/>
    </source>
</evidence>
<reference evidence="22" key="1">
    <citation type="journal article" date="2010" name="BMC Genomics">
        <title>Comparative mitogenomics of Braconidae (Insecta: Hymenoptera) and the phylogenetic utility of mitochondrial genomes with special reference to Holometabolous insects.</title>
        <authorList>
            <person name="Wei S.J."/>
            <person name="Shi M."/>
            <person name="Sharkey M.J."/>
            <person name="van Achterberg C."/>
            <person name="Chen X.X."/>
        </authorList>
    </citation>
    <scope>NUCLEOTIDE SEQUENCE</scope>
</reference>
<evidence type="ECO:0000256" key="2">
    <source>
        <dbReference type="ARBA" id="ARBA00004448"/>
    </source>
</evidence>
<dbReference type="InterPro" id="IPR030689">
    <property type="entry name" value="Cytochrome_b"/>
</dbReference>
<dbReference type="PROSITE" id="PS51002">
    <property type="entry name" value="CYTB_NTER"/>
    <property type="match status" value="1"/>
</dbReference>
<evidence type="ECO:0000256" key="5">
    <source>
        <dbReference type="ARBA" id="ARBA00022448"/>
    </source>
</evidence>
<feature type="binding site" description="axial binding residue" evidence="18">
    <location>
        <position position="84"/>
    </location>
    <ligand>
        <name>heme b</name>
        <dbReference type="ChEBI" id="CHEBI:60344"/>
        <label>b562</label>
    </ligand>
    <ligandPart>
        <name>Fe</name>
        <dbReference type="ChEBI" id="CHEBI:18248"/>
    </ligandPart>
</feature>
<evidence type="ECO:0000256" key="10">
    <source>
        <dbReference type="ARBA" id="ARBA00022792"/>
    </source>
</evidence>
<comment type="subunit">
    <text evidence="3">The main subunits of complex b-c1 are: cytochrome b, cytochrome c1 and the Rieske protein.</text>
</comment>
<feature type="domain" description="Cytochrome b/b6 N-terminal region profile" evidence="20">
    <location>
        <begin position="2"/>
        <end position="210"/>
    </location>
</feature>
<feature type="binding site" description="axial binding residue" evidence="18">
    <location>
        <position position="197"/>
    </location>
    <ligand>
        <name>heme b</name>
        <dbReference type="ChEBI" id="CHEBI:60344"/>
        <label>b566</label>
    </ligand>
    <ligandPart>
        <name>Fe</name>
        <dbReference type="ChEBI" id="CHEBI:18248"/>
    </ligandPart>
</feature>
<comment type="subcellular location">
    <subcellularLocation>
        <location evidence="2">Mitochondrion inner membrane</location>
        <topology evidence="2">Multi-pass membrane protein</topology>
    </subcellularLocation>
</comment>
<evidence type="ECO:0000256" key="18">
    <source>
        <dbReference type="PIRSR" id="PIRSR038885-2"/>
    </source>
</evidence>
<evidence type="ECO:0000256" key="1">
    <source>
        <dbReference type="ARBA" id="ARBA00002566"/>
    </source>
</evidence>
<feature type="transmembrane region" description="Helical" evidence="19">
    <location>
        <begin position="359"/>
        <end position="378"/>
    </location>
</feature>
<dbReference type="AlphaFoldDB" id="D8WHC4"/>